<reference evidence="6 7" key="1">
    <citation type="submission" date="2017-06" db="EMBL/GenBank/DDBJ databases">
        <title>Cultured bacterium strain Saccharothrix yanglingensis Hhs.015.</title>
        <authorList>
            <person name="Xia Y."/>
        </authorList>
    </citation>
    <scope>NUCLEOTIDE SEQUENCE [LARGE SCALE GENOMIC DNA]</scope>
    <source>
        <strain evidence="6 7">Hhs.015</strain>
    </source>
</reference>
<evidence type="ECO:0000259" key="5">
    <source>
        <dbReference type="PROSITE" id="PS51762"/>
    </source>
</evidence>
<sequence>MVLSLSRRRRALAIAAAVITAVPLAVAATMSANASVPSTPPGWTLQWSDDFNGAANTLPSSSNWIFDLGHGYPGGPGNWGTGEIQNYTNSTNNIKLDGSGNLRITALRDGSGNWTSARIETQRANFRPPAGGKLAIEGRIQMPNVTGDAALGYWPAFWALGQPYRGNYWNWPAIGEFDIMENVNGINSVWGVLHCGVNPGGPCNETNGLGASRACPGASCQSAFHTYRFEWDESVSPKALRWYVDGQQFHSVNQNQFDATTWNNMTGHAGYFLLLNLAMGGAFPNGVAGFGTPTAATVPGHSMVVDYVAVWSAGGGGTTPPTTTTTTPPGGSGWDAFSDMQAESATARNGGSIEAAEGGQAVAQLRNGNSLRFSGTRFGSRTATQFLARVASGAAGGVSGLVEVRLGSPTAAPIGSFAVGNTGGWQSWRTIPANIAGVSGTQDVYVTFTSGQPNAYVSVNWVRFGT</sequence>
<evidence type="ECO:0000259" key="4">
    <source>
        <dbReference type="PROSITE" id="PS51175"/>
    </source>
</evidence>
<evidence type="ECO:0000256" key="3">
    <source>
        <dbReference type="SAM" id="SignalP"/>
    </source>
</evidence>
<feature type="chain" id="PRO_5046787187" evidence="3">
    <location>
        <begin position="28"/>
        <end position="466"/>
    </location>
</feature>
<dbReference type="CDD" id="cd02182">
    <property type="entry name" value="GH16_Strep_laminarinase_like"/>
    <property type="match status" value="1"/>
</dbReference>
<dbReference type="InterPro" id="IPR006584">
    <property type="entry name" value="Cellulose-bd_IV"/>
</dbReference>
<dbReference type="PANTHER" id="PTHR10963">
    <property type="entry name" value="GLYCOSYL HYDROLASE-RELATED"/>
    <property type="match status" value="1"/>
</dbReference>
<keyword evidence="7" id="KW-1185">Reference proteome</keyword>
<comment type="caution">
    <text evidence="6">The sequence shown here is derived from an EMBL/GenBank/DDBJ whole genome shotgun (WGS) entry which is preliminary data.</text>
</comment>
<feature type="signal peptide" evidence="3">
    <location>
        <begin position="1"/>
        <end position="27"/>
    </location>
</feature>
<dbReference type="PROSITE" id="PS51762">
    <property type="entry name" value="GH16_2"/>
    <property type="match status" value="1"/>
</dbReference>
<dbReference type="Pfam" id="PF03422">
    <property type="entry name" value="CBM_6"/>
    <property type="match status" value="1"/>
</dbReference>
<organism evidence="6 7">
    <name type="scientific">Saccharothrix yanglingensis</name>
    <dbReference type="NCBI Taxonomy" id="659496"/>
    <lineage>
        <taxon>Bacteria</taxon>
        <taxon>Bacillati</taxon>
        <taxon>Actinomycetota</taxon>
        <taxon>Actinomycetes</taxon>
        <taxon>Pseudonocardiales</taxon>
        <taxon>Pseudonocardiaceae</taxon>
        <taxon>Saccharothrix</taxon>
    </lineage>
</organism>
<dbReference type="Gene3D" id="2.60.120.260">
    <property type="entry name" value="Galactose-binding domain-like"/>
    <property type="match status" value="1"/>
</dbReference>
<evidence type="ECO:0000313" key="6">
    <source>
        <dbReference type="EMBL" id="MDQ2587449.1"/>
    </source>
</evidence>
<protein>
    <submittedName>
        <fullName evidence="6">1,3-beta-glucanase</fullName>
    </submittedName>
</protein>
<dbReference type="InterPro" id="IPR008979">
    <property type="entry name" value="Galactose-bd-like_sf"/>
</dbReference>
<dbReference type="InterPro" id="IPR000757">
    <property type="entry name" value="Beta-glucanase-like"/>
</dbReference>
<gene>
    <name evidence="6" type="ORF">CKY47_26380</name>
</gene>
<dbReference type="Gene3D" id="2.60.120.200">
    <property type="match status" value="1"/>
</dbReference>
<feature type="domain" description="GH16" evidence="5">
    <location>
        <begin position="29"/>
        <end position="316"/>
    </location>
</feature>
<dbReference type="Proteomes" id="UP001225605">
    <property type="component" value="Unassembled WGS sequence"/>
</dbReference>
<evidence type="ECO:0000256" key="1">
    <source>
        <dbReference type="ARBA" id="ARBA00006865"/>
    </source>
</evidence>
<name>A0ABU0X9Y2_9PSEU</name>
<dbReference type="PANTHER" id="PTHR10963:SF55">
    <property type="entry name" value="GLYCOSIDE HYDROLASE FAMILY 16 PROTEIN"/>
    <property type="match status" value="1"/>
</dbReference>
<dbReference type="SUPFAM" id="SSF49785">
    <property type="entry name" value="Galactose-binding domain-like"/>
    <property type="match status" value="1"/>
</dbReference>
<accession>A0ABU0X9Y2</accession>
<keyword evidence="2 3" id="KW-0732">Signal</keyword>
<dbReference type="PROSITE" id="PS51175">
    <property type="entry name" value="CBM6"/>
    <property type="match status" value="1"/>
</dbReference>
<feature type="domain" description="CBM6" evidence="4">
    <location>
        <begin position="338"/>
        <end position="465"/>
    </location>
</feature>
<comment type="similarity">
    <text evidence="1">Belongs to the glycosyl hydrolase 16 family.</text>
</comment>
<dbReference type="InterPro" id="IPR005084">
    <property type="entry name" value="CBM6"/>
</dbReference>
<dbReference type="InterPro" id="IPR050546">
    <property type="entry name" value="Glycosyl_Hydrlase_16"/>
</dbReference>
<evidence type="ECO:0000256" key="2">
    <source>
        <dbReference type="ARBA" id="ARBA00022729"/>
    </source>
</evidence>
<dbReference type="SMART" id="SM00606">
    <property type="entry name" value="CBD_IV"/>
    <property type="match status" value="1"/>
</dbReference>
<dbReference type="RefSeq" id="WP_306748989.1">
    <property type="nucleotide sequence ID" value="NZ_NSDM01000012.1"/>
</dbReference>
<dbReference type="SUPFAM" id="SSF49899">
    <property type="entry name" value="Concanavalin A-like lectins/glucanases"/>
    <property type="match status" value="1"/>
</dbReference>
<proteinExistence type="inferred from homology"/>
<evidence type="ECO:0000313" key="7">
    <source>
        <dbReference type="Proteomes" id="UP001225605"/>
    </source>
</evidence>
<dbReference type="CDD" id="cd04084">
    <property type="entry name" value="CBM6_xylanase-like"/>
    <property type="match status" value="1"/>
</dbReference>
<dbReference type="InterPro" id="IPR013320">
    <property type="entry name" value="ConA-like_dom_sf"/>
</dbReference>
<dbReference type="EMBL" id="NSDM01000012">
    <property type="protein sequence ID" value="MDQ2587449.1"/>
    <property type="molecule type" value="Genomic_DNA"/>
</dbReference>